<dbReference type="EMBL" id="RBIL01000002">
    <property type="protein sequence ID" value="RKQ86642.1"/>
    <property type="molecule type" value="Genomic_DNA"/>
</dbReference>
<dbReference type="InterPro" id="IPR011989">
    <property type="entry name" value="ARM-like"/>
</dbReference>
<reference evidence="1 2" key="1">
    <citation type="submission" date="2018-10" db="EMBL/GenBank/DDBJ databases">
        <title>Genomic Encyclopedia of Archaeal and Bacterial Type Strains, Phase II (KMG-II): from individual species to whole genera.</title>
        <authorList>
            <person name="Goeker M."/>
        </authorList>
    </citation>
    <scope>NUCLEOTIDE SEQUENCE [LARGE SCALE GENOMIC DNA]</scope>
    <source>
        <strain evidence="1 2">DSM 14954</strain>
    </source>
</reference>
<evidence type="ECO:0000313" key="2">
    <source>
        <dbReference type="Proteomes" id="UP000278962"/>
    </source>
</evidence>
<dbReference type="Gene3D" id="1.25.10.10">
    <property type="entry name" value="Leucine-rich Repeat Variant"/>
    <property type="match status" value="1"/>
</dbReference>
<dbReference type="SUPFAM" id="SSF48371">
    <property type="entry name" value="ARM repeat"/>
    <property type="match status" value="1"/>
</dbReference>
<comment type="caution">
    <text evidence="1">The sequence shown here is derived from an EMBL/GenBank/DDBJ whole genome shotgun (WGS) entry which is preliminary data.</text>
</comment>
<organism evidence="1 2">
    <name type="scientific">Solirubrobacter pauli</name>
    <dbReference type="NCBI Taxonomy" id="166793"/>
    <lineage>
        <taxon>Bacteria</taxon>
        <taxon>Bacillati</taxon>
        <taxon>Actinomycetota</taxon>
        <taxon>Thermoleophilia</taxon>
        <taxon>Solirubrobacterales</taxon>
        <taxon>Solirubrobacteraceae</taxon>
        <taxon>Solirubrobacter</taxon>
    </lineage>
</organism>
<dbReference type="InterPro" id="IPR016024">
    <property type="entry name" value="ARM-type_fold"/>
</dbReference>
<dbReference type="Pfam" id="PF13646">
    <property type="entry name" value="HEAT_2"/>
    <property type="match status" value="1"/>
</dbReference>
<sequence>MAKKRIALDPKVSSDDVDNAAWELDWPMVATLEKTEDRPKQDVYRGDEDDTRVYLIHDDALQLRYLYIDGPSAEKVAKDAAGELDTVSAKDAEQRFKAAGSADDRATAILLLGVASDDGTLPGALEQATEDEAKSVRRAAVIALGLVESSAAKQRLKAIAEGDEDEVVRGDAEATLRELG</sequence>
<dbReference type="Proteomes" id="UP000278962">
    <property type="component" value="Unassembled WGS sequence"/>
</dbReference>
<proteinExistence type="predicted"/>
<dbReference type="RefSeq" id="WP_121254544.1">
    <property type="nucleotide sequence ID" value="NZ_RBIL01000002.1"/>
</dbReference>
<accession>A0A660L181</accession>
<evidence type="ECO:0000313" key="1">
    <source>
        <dbReference type="EMBL" id="RKQ86642.1"/>
    </source>
</evidence>
<protein>
    <submittedName>
        <fullName evidence="1">HEAT repeat protein</fullName>
    </submittedName>
</protein>
<gene>
    <name evidence="1" type="ORF">C8N24_4656</name>
</gene>
<dbReference type="AlphaFoldDB" id="A0A660L181"/>
<name>A0A660L181_9ACTN</name>
<keyword evidence="2" id="KW-1185">Reference proteome</keyword>